<keyword evidence="10" id="KW-1185">Reference proteome</keyword>
<evidence type="ECO:0000256" key="2">
    <source>
        <dbReference type="ARBA" id="ARBA00022475"/>
    </source>
</evidence>
<dbReference type="InterPro" id="IPR021040">
    <property type="entry name" value="LRRC8_Pannexin-like"/>
</dbReference>
<dbReference type="GO" id="GO:0005886">
    <property type="term" value="C:plasma membrane"/>
    <property type="evidence" value="ECO:0007669"/>
    <property type="project" value="UniProtKB-SubCell"/>
</dbReference>
<evidence type="ECO:0000256" key="3">
    <source>
        <dbReference type="ARBA" id="ARBA00022692"/>
    </source>
</evidence>
<evidence type="ECO:0000256" key="1">
    <source>
        <dbReference type="ARBA" id="ARBA00004236"/>
    </source>
</evidence>
<evidence type="ECO:0000259" key="8">
    <source>
        <dbReference type="Pfam" id="PF12534"/>
    </source>
</evidence>
<keyword evidence="2" id="KW-1003">Cell membrane</keyword>
<evidence type="ECO:0000256" key="7">
    <source>
        <dbReference type="SAM" id="MobiDB-lite"/>
    </source>
</evidence>
<feature type="region of interest" description="Disordered" evidence="7">
    <location>
        <begin position="68"/>
        <end position="101"/>
    </location>
</feature>
<keyword evidence="3" id="KW-0812">Transmembrane</keyword>
<feature type="non-terminal residue" evidence="9">
    <location>
        <position position="101"/>
    </location>
</feature>
<evidence type="ECO:0000256" key="4">
    <source>
        <dbReference type="ARBA" id="ARBA00022989"/>
    </source>
</evidence>
<proteinExistence type="predicted"/>
<feature type="compositionally biased region" description="Polar residues" evidence="7">
    <location>
        <begin position="1"/>
        <end position="11"/>
    </location>
</feature>
<reference evidence="9 10" key="1">
    <citation type="submission" date="2019-08" db="EMBL/GenBank/DDBJ databases">
        <title>A chromosome-level genome assembly, high-density linkage maps, and genome scans reveal the genomic architecture of hybrid incompatibilities underlying speciation via character displacement in darters (Percidae: Etheostominae).</title>
        <authorList>
            <person name="Moran R.L."/>
            <person name="Catchen J.M."/>
            <person name="Fuller R.C."/>
        </authorList>
    </citation>
    <scope>NUCLEOTIDE SEQUENCE [LARGE SCALE GENOMIC DNA]</scope>
    <source>
        <strain evidence="9">EspeVRDwgs_2016</strain>
        <tissue evidence="9">Muscle</tissue>
    </source>
</reference>
<keyword evidence="5" id="KW-0472">Membrane</keyword>
<feature type="domain" description="LRRC8 pannexin-like TM region" evidence="8">
    <location>
        <begin position="2"/>
        <end position="48"/>
    </location>
</feature>
<protein>
    <recommendedName>
        <fullName evidence="8">LRRC8 pannexin-like TM region domain-containing protein</fullName>
    </recommendedName>
</protein>
<keyword evidence="6" id="KW-1015">Disulfide bond</keyword>
<evidence type="ECO:0000313" key="10">
    <source>
        <dbReference type="Proteomes" id="UP000327493"/>
    </source>
</evidence>
<name>A0A5J5D4X2_9PERO</name>
<comment type="caution">
    <text evidence="9">The sequence shown here is derived from an EMBL/GenBank/DDBJ whole genome shotgun (WGS) entry which is preliminary data.</text>
</comment>
<accession>A0A5J5D4X2</accession>
<evidence type="ECO:0000256" key="5">
    <source>
        <dbReference type="ARBA" id="ARBA00023136"/>
    </source>
</evidence>
<comment type="subcellular location">
    <subcellularLocation>
        <location evidence="1">Cell membrane</location>
    </subcellularLocation>
</comment>
<evidence type="ECO:0000313" key="9">
    <source>
        <dbReference type="EMBL" id="KAA8587736.1"/>
    </source>
</evidence>
<evidence type="ECO:0000256" key="6">
    <source>
        <dbReference type="ARBA" id="ARBA00023157"/>
    </source>
</evidence>
<organism evidence="9 10">
    <name type="scientific">Etheostoma spectabile</name>
    <name type="common">orangethroat darter</name>
    <dbReference type="NCBI Taxonomy" id="54343"/>
    <lineage>
        <taxon>Eukaryota</taxon>
        <taxon>Metazoa</taxon>
        <taxon>Chordata</taxon>
        <taxon>Craniata</taxon>
        <taxon>Vertebrata</taxon>
        <taxon>Euteleostomi</taxon>
        <taxon>Actinopterygii</taxon>
        <taxon>Neopterygii</taxon>
        <taxon>Teleostei</taxon>
        <taxon>Neoteleostei</taxon>
        <taxon>Acanthomorphata</taxon>
        <taxon>Eupercaria</taxon>
        <taxon>Perciformes</taxon>
        <taxon>Percoidei</taxon>
        <taxon>Percidae</taxon>
        <taxon>Etheostomatinae</taxon>
        <taxon>Etheostoma</taxon>
    </lineage>
</organism>
<dbReference type="AlphaFoldDB" id="A0A5J5D4X2"/>
<dbReference type="Proteomes" id="UP000327493">
    <property type="component" value="Chromosome 12"/>
</dbReference>
<feature type="region of interest" description="Disordered" evidence="7">
    <location>
        <begin position="1"/>
        <end position="56"/>
    </location>
</feature>
<dbReference type="Pfam" id="PF12534">
    <property type="entry name" value="Pannexin_like"/>
    <property type="match status" value="1"/>
</dbReference>
<sequence length="101" mass="11017">MFESPWTTKALSETACEDSEENKQRLTGTTLAPKQVSLEGKDEKQSQPNHTHAGSLWANWSITQLELRELSGQTAPPARKLSPAAQKRPDCGGPSFDALPV</sequence>
<keyword evidence="4" id="KW-1133">Transmembrane helix</keyword>
<dbReference type="EMBL" id="VOFY01000012">
    <property type="protein sequence ID" value="KAA8587736.1"/>
    <property type="molecule type" value="Genomic_DNA"/>
</dbReference>
<feature type="compositionally biased region" description="Polar residues" evidence="7">
    <location>
        <begin position="46"/>
        <end position="56"/>
    </location>
</feature>
<gene>
    <name evidence="9" type="ORF">FQN60_016598</name>
</gene>